<reference evidence="9" key="1">
    <citation type="journal article" date="2019" name="Int. J. Syst. Evol. Microbiol.">
        <title>The Global Catalogue of Microorganisms (GCM) 10K type strain sequencing project: providing services to taxonomists for standard genome sequencing and annotation.</title>
        <authorList>
            <consortium name="The Broad Institute Genomics Platform"/>
            <consortium name="The Broad Institute Genome Sequencing Center for Infectious Disease"/>
            <person name="Wu L."/>
            <person name="Ma J."/>
        </authorList>
    </citation>
    <scope>NUCLEOTIDE SEQUENCE [LARGE SCALE GENOMIC DNA]</scope>
    <source>
        <strain evidence="9">JCM 18472</strain>
    </source>
</reference>
<keyword evidence="4" id="KW-0574">Periplasm</keyword>
<evidence type="ECO:0000256" key="1">
    <source>
        <dbReference type="ARBA" id="ARBA00004418"/>
    </source>
</evidence>
<feature type="domain" description="Glucan biosynthesis periplasmic MdoG C-terminal" evidence="7">
    <location>
        <begin position="74"/>
        <end position="557"/>
    </location>
</feature>
<proteinExistence type="inferred from homology"/>
<dbReference type="PANTHER" id="PTHR30504:SF2">
    <property type="entry name" value="GLUCANS BIOSYNTHESIS PROTEIN G"/>
    <property type="match status" value="1"/>
</dbReference>
<dbReference type="PIRSF" id="PIRSF006281">
    <property type="entry name" value="MdoG"/>
    <property type="match status" value="1"/>
</dbReference>
<comment type="subcellular location">
    <subcellularLocation>
        <location evidence="1">Periplasm</location>
    </subcellularLocation>
</comment>
<gene>
    <name evidence="8" type="ORF">GCM10023342_09770</name>
</gene>
<dbReference type="InterPro" id="IPR014438">
    <property type="entry name" value="Glucan_biosyn_MdoG/MdoD"/>
</dbReference>
<comment type="pathway">
    <text evidence="2">Glycan metabolism; osmoregulated periplasmic glucan (OPG) biosynthesis.</text>
</comment>
<dbReference type="Gene3D" id="2.70.98.10">
    <property type="match status" value="1"/>
</dbReference>
<feature type="compositionally biased region" description="Low complexity" evidence="5">
    <location>
        <begin position="46"/>
        <end position="62"/>
    </location>
</feature>
<evidence type="ECO:0000256" key="4">
    <source>
        <dbReference type="ARBA" id="ARBA00022764"/>
    </source>
</evidence>
<keyword evidence="6" id="KW-0732">Signal</keyword>
<comment type="similarity">
    <text evidence="3">Belongs to the OpgD/OpgG family.</text>
</comment>
<dbReference type="PANTHER" id="PTHR30504">
    <property type="entry name" value="GLUCANS BIOSYNTHESIS PROTEIN"/>
    <property type="match status" value="1"/>
</dbReference>
<dbReference type="InterPro" id="IPR013783">
    <property type="entry name" value="Ig-like_fold"/>
</dbReference>
<dbReference type="InterPro" id="IPR007444">
    <property type="entry name" value="Glucan_biosyn_MdoG_C"/>
</dbReference>
<sequence>MKVWQCLVLVGLSLGVTVAEAQEQQPADQNQQERGSDASPQDNGSSEASAANGQADASAQQPQPEPEMTPEKLFERVIERAKALAGSAYSAPQSPLPDKLKNLSYSDYRDIRYRNEYALWRDDRLFEVQFFHPGFLYDQPVEMYVLKGGRIDEIGFDPAMFNYENGAAPLKELVAGIDPEKMGFAGFSLHYPINTPDVKDEIVAFLGASYFRLVGRGQEYGVSARGLAVNTATQGGEEFPAFRAFWLVRPEPNDAEMTLFALLDSPSVTGAYRFDVHAGNNTVIDVDARLFARENVGKLGIAPLTSMFLYGENSQQYYDDFRPEVHSSDGVQMYTSSNQWLWRPLSNPPALNVTQLRDNSPRGFGLMQRDRNFEHYLDLEADYQNRPSLWVRPSEGDWGEGGVELVEIPTEKEINDNIVVYWVPDAEFRAGDQRRYQYQISTYGKALPENTLGQVVRVRNGWGANPDQTDPPSRDLRRFIVDFRGGDELSSLAAAQPVEANLNVSQGKISELKVRQLPDGKTWRASFKLATQGKNADMQLELQLRGRRLTETWSYLWNPDVL</sequence>
<dbReference type="SUPFAM" id="SSF74650">
    <property type="entry name" value="Galactose mutarotase-like"/>
    <property type="match status" value="1"/>
</dbReference>
<organism evidence="8 9">
    <name type="scientific">Modicisalibacter zincidurans</name>
    <dbReference type="NCBI Taxonomy" id="1178777"/>
    <lineage>
        <taxon>Bacteria</taxon>
        <taxon>Pseudomonadati</taxon>
        <taxon>Pseudomonadota</taxon>
        <taxon>Gammaproteobacteria</taxon>
        <taxon>Oceanospirillales</taxon>
        <taxon>Halomonadaceae</taxon>
        <taxon>Modicisalibacter</taxon>
    </lineage>
</organism>
<evidence type="ECO:0000256" key="2">
    <source>
        <dbReference type="ARBA" id="ARBA00005001"/>
    </source>
</evidence>
<evidence type="ECO:0000256" key="6">
    <source>
        <dbReference type="SAM" id="SignalP"/>
    </source>
</evidence>
<evidence type="ECO:0000256" key="3">
    <source>
        <dbReference type="ARBA" id="ARBA00009284"/>
    </source>
</evidence>
<dbReference type="Pfam" id="PF04349">
    <property type="entry name" value="MdoG"/>
    <property type="match status" value="1"/>
</dbReference>
<evidence type="ECO:0000259" key="7">
    <source>
        <dbReference type="Pfam" id="PF04349"/>
    </source>
</evidence>
<keyword evidence="9" id="KW-1185">Reference proteome</keyword>
<dbReference type="RefSeq" id="WP_035575319.1">
    <property type="nucleotide sequence ID" value="NZ_BAABKI010000011.1"/>
</dbReference>
<feature type="compositionally biased region" description="Low complexity" evidence="5">
    <location>
        <begin position="22"/>
        <end position="33"/>
    </location>
</feature>
<comment type="caution">
    <text evidence="8">The sequence shown here is derived from an EMBL/GenBank/DDBJ whole genome shotgun (WGS) entry which is preliminary data.</text>
</comment>
<evidence type="ECO:0000256" key="5">
    <source>
        <dbReference type="SAM" id="MobiDB-lite"/>
    </source>
</evidence>
<name>A0ABP9R7M4_9GAMM</name>
<feature type="region of interest" description="Disordered" evidence="5">
    <location>
        <begin position="22"/>
        <end position="69"/>
    </location>
</feature>
<dbReference type="InterPro" id="IPR011013">
    <property type="entry name" value="Gal_mutarotase_sf_dom"/>
</dbReference>
<feature type="chain" id="PRO_5045751288" evidence="6">
    <location>
        <begin position="22"/>
        <end position="562"/>
    </location>
</feature>
<dbReference type="InterPro" id="IPR014756">
    <property type="entry name" value="Ig_E-set"/>
</dbReference>
<feature type="signal peptide" evidence="6">
    <location>
        <begin position="1"/>
        <end position="21"/>
    </location>
</feature>
<dbReference type="InterPro" id="IPR014718">
    <property type="entry name" value="GH-type_carb-bd"/>
</dbReference>
<dbReference type="Proteomes" id="UP001500074">
    <property type="component" value="Unassembled WGS sequence"/>
</dbReference>
<dbReference type="SUPFAM" id="SSF81296">
    <property type="entry name" value="E set domains"/>
    <property type="match status" value="1"/>
</dbReference>
<dbReference type="EMBL" id="BAABKI010000011">
    <property type="protein sequence ID" value="GAA5172697.1"/>
    <property type="molecule type" value="Genomic_DNA"/>
</dbReference>
<accession>A0ABP9R7M4</accession>
<evidence type="ECO:0000313" key="8">
    <source>
        <dbReference type="EMBL" id="GAA5172697.1"/>
    </source>
</evidence>
<dbReference type="Gene3D" id="2.60.40.10">
    <property type="entry name" value="Immunoglobulins"/>
    <property type="match status" value="1"/>
</dbReference>
<evidence type="ECO:0000313" key="9">
    <source>
        <dbReference type="Proteomes" id="UP001500074"/>
    </source>
</evidence>
<protein>
    <submittedName>
        <fullName evidence="8">Glucan biosynthesis protein G</fullName>
    </submittedName>
</protein>